<organism evidence="3 4">
    <name type="scientific">Zarconia navalis LEGE 11467</name>
    <dbReference type="NCBI Taxonomy" id="1828826"/>
    <lineage>
        <taxon>Bacteria</taxon>
        <taxon>Bacillati</taxon>
        <taxon>Cyanobacteriota</taxon>
        <taxon>Cyanophyceae</taxon>
        <taxon>Oscillatoriophycideae</taxon>
        <taxon>Oscillatoriales</taxon>
        <taxon>Oscillatoriales incertae sedis</taxon>
        <taxon>Zarconia</taxon>
        <taxon>Zarconia navalis</taxon>
    </lineage>
</organism>
<protein>
    <submittedName>
        <fullName evidence="3">Sirohydrochlorin chelatase</fullName>
    </submittedName>
</protein>
<dbReference type="Pfam" id="PF01903">
    <property type="entry name" value="CbiX"/>
    <property type="match status" value="2"/>
</dbReference>
<dbReference type="PANTHER" id="PTHR33542">
    <property type="entry name" value="SIROHYDROCHLORIN FERROCHELATASE, CHLOROPLASTIC"/>
    <property type="match status" value="1"/>
</dbReference>
<dbReference type="SUPFAM" id="SSF53800">
    <property type="entry name" value="Chelatase"/>
    <property type="match status" value="1"/>
</dbReference>
<keyword evidence="2" id="KW-0456">Lyase</keyword>
<dbReference type="PANTHER" id="PTHR33542:SF3">
    <property type="entry name" value="SIROHYDROCHLORIN FERROCHELATASE, CHLOROPLASTIC"/>
    <property type="match status" value="1"/>
</dbReference>
<accession>A0A928VX07</accession>
<sequence length="263" mass="28601">MDTPPDSTSAAYLLVTHGSRDPRPEVAAKALAKRVFKKLSDRSEAPLLVETAALELQPQPLHQQIQQFTDLAVGQNIRIVRVVPLFLLPGVHVMEDIPAEVELANRAIDNIYNVELSIQPHLGSHPGIIELLANGALDGVCESPKAQILLSHGSRRPGGNQPIEKITDRLHRRCQIPVVAAYWSVEPNAELRVCELVAAGCDRIRILPYFLFPGGITDAIAKQVDRLRNQFSQTALHLAQPIGVSDELAALVSDLADLNIGAA</sequence>
<dbReference type="AlphaFoldDB" id="A0A928VX07"/>
<proteinExistence type="predicted"/>
<dbReference type="Gene3D" id="3.40.50.1400">
    <property type="match status" value="2"/>
</dbReference>
<evidence type="ECO:0000313" key="4">
    <source>
        <dbReference type="Proteomes" id="UP000621799"/>
    </source>
</evidence>
<dbReference type="GO" id="GO:0046872">
    <property type="term" value="F:metal ion binding"/>
    <property type="evidence" value="ECO:0007669"/>
    <property type="project" value="UniProtKB-KW"/>
</dbReference>
<evidence type="ECO:0000313" key="3">
    <source>
        <dbReference type="EMBL" id="MBE9039811.1"/>
    </source>
</evidence>
<dbReference type="RefSeq" id="WP_264320073.1">
    <property type="nucleotide sequence ID" value="NZ_JADEXN010000034.1"/>
</dbReference>
<dbReference type="InterPro" id="IPR002762">
    <property type="entry name" value="CbiX-like"/>
</dbReference>
<keyword evidence="4" id="KW-1185">Reference proteome</keyword>
<dbReference type="InterPro" id="IPR050963">
    <property type="entry name" value="Sirohydro_Cobaltochel/CbiX"/>
</dbReference>
<name>A0A928VX07_9CYAN</name>
<dbReference type="EMBL" id="JADEXN010000034">
    <property type="protein sequence ID" value="MBE9039811.1"/>
    <property type="molecule type" value="Genomic_DNA"/>
</dbReference>
<dbReference type="GO" id="GO:0016829">
    <property type="term" value="F:lyase activity"/>
    <property type="evidence" value="ECO:0007669"/>
    <property type="project" value="UniProtKB-KW"/>
</dbReference>
<keyword evidence="1" id="KW-0479">Metal-binding</keyword>
<gene>
    <name evidence="3" type="ORF">IQ235_03265</name>
</gene>
<comment type="caution">
    <text evidence="3">The sequence shown here is derived from an EMBL/GenBank/DDBJ whole genome shotgun (WGS) entry which is preliminary data.</text>
</comment>
<reference evidence="3" key="1">
    <citation type="submission" date="2020-10" db="EMBL/GenBank/DDBJ databases">
        <authorList>
            <person name="Castelo-Branco R."/>
            <person name="Eusebio N."/>
            <person name="Adriana R."/>
            <person name="Vieira A."/>
            <person name="Brugerolle De Fraissinette N."/>
            <person name="Rezende De Castro R."/>
            <person name="Schneider M.P."/>
            <person name="Vasconcelos V."/>
            <person name="Leao P.N."/>
        </authorList>
    </citation>
    <scope>NUCLEOTIDE SEQUENCE</scope>
    <source>
        <strain evidence="3">LEGE 11467</strain>
    </source>
</reference>
<evidence type="ECO:0000256" key="2">
    <source>
        <dbReference type="ARBA" id="ARBA00023239"/>
    </source>
</evidence>
<evidence type="ECO:0000256" key="1">
    <source>
        <dbReference type="ARBA" id="ARBA00022723"/>
    </source>
</evidence>
<dbReference type="CDD" id="cd03416">
    <property type="entry name" value="CbiX_SirB_N"/>
    <property type="match status" value="1"/>
</dbReference>
<dbReference type="Proteomes" id="UP000621799">
    <property type="component" value="Unassembled WGS sequence"/>
</dbReference>